<dbReference type="GO" id="GO:0003676">
    <property type="term" value="F:nucleic acid binding"/>
    <property type="evidence" value="ECO:0007669"/>
    <property type="project" value="InterPro"/>
</dbReference>
<name>A0A075RDT4_BRELA</name>
<dbReference type="eggNOG" id="COG0618">
    <property type="taxonomic scope" value="Bacteria"/>
</dbReference>
<protein>
    <submittedName>
        <fullName evidence="3">Bifunctional oligoribonuclease and PAP phosphatase NrnA</fullName>
        <ecNumber evidence="3">3.1.-.-</ecNumber>
    </submittedName>
</protein>
<dbReference type="Pfam" id="PF01368">
    <property type="entry name" value="DHH"/>
    <property type="match status" value="1"/>
</dbReference>
<dbReference type="EC" id="3.1.-.-" evidence="3"/>
<evidence type="ECO:0000259" key="2">
    <source>
        <dbReference type="Pfam" id="PF02272"/>
    </source>
</evidence>
<evidence type="ECO:0000313" key="3">
    <source>
        <dbReference type="EMBL" id="AIG27565.1"/>
    </source>
</evidence>
<dbReference type="Proteomes" id="UP000005850">
    <property type="component" value="Chromosome"/>
</dbReference>
<dbReference type="InterPro" id="IPR003156">
    <property type="entry name" value="DHHA1_dom"/>
</dbReference>
<reference evidence="3 4" key="1">
    <citation type="journal article" date="2011" name="J. Bacteriol.">
        <title>Genome sequence of Brevibacillus laterosporus LMG 15441, a pathogen of invertebrates.</title>
        <authorList>
            <person name="Djukic M."/>
            <person name="Poehlein A."/>
            <person name="Thurmer A."/>
            <person name="Daniel R."/>
        </authorList>
    </citation>
    <scope>NUCLEOTIDE SEQUENCE [LARGE SCALE GENOMIC DNA]</scope>
    <source>
        <strain evidence="3 4">LMG 15441</strain>
    </source>
</reference>
<proteinExistence type="predicted"/>
<dbReference type="GO" id="GO:0016787">
    <property type="term" value="F:hydrolase activity"/>
    <property type="evidence" value="ECO:0007669"/>
    <property type="project" value="UniProtKB-KW"/>
</dbReference>
<dbReference type="STRING" id="1042163.BRLA_c032530"/>
<gene>
    <name evidence="3" type="primary">nrnA_1</name>
    <name evidence="3" type="ORF">BRLA_c032530</name>
</gene>
<dbReference type="HOGENOM" id="CLU_039720_0_0_9"/>
<keyword evidence="4" id="KW-1185">Reference proteome</keyword>
<sequence length="332" mass="36136">MNIDQTVFLDAARFVRENERFLIISHVNPDGDTTGSALAMALLLEQMGKSYVIVNQGSTPDMFSFLPRSNHIINLSEQTVDEKFSCVIAVDAADSSRMGEVTHLFAPDAQILNIDHHPTNDAFGTYNILLPHAAATAEIMYDWCVASSFSLTKEIATCIYTGLLTDTGGFRYSNTTPHVMEIASHLLTYGVSSAEIAERCLESITLKHVQVLKRALASLKLTNEGLVATMQISKQDFLETHSTNDDTGGIVNYGRNIEGVEVGILFTEVEEGIIKISLRSRAKVDVAQIAKNIGGGGHARAAGCTMKDVTLEEAKKSVLTLVDQVLGVERNE</sequence>
<evidence type="ECO:0000259" key="1">
    <source>
        <dbReference type="Pfam" id="PF01368"/>
    </source>
</evidence>
<dbReference type="PANTHER" id="PTHR47618">
    <property type="entry name" value="BIFUNCTIONAL OLIGORIBONUCLEASE AND PAP PHOSPHATASE NRNA"/>
    <property type="match status" value="1"/>
</dbReference>
<keyword evidence="3" id="KW-0378">Hydrolase</keyword>
<dbReference type="AlphaFoldDB" id="A0A075RDT4"/>
<dbReference type="Pfam" id="PF02272">
    <property type="entry name" value="DHHA1"/>
    <property type="match status" value="1"/>
</dbReference>
<dbReference type="EMBL" id="CP007806">
    <property type="protein sequence ID" value="AIG27565.1"/>
    <property type="molecule type" value="Genomic_DNA"/>
</dbReference>
<dbReference type="InterPro" id="IPR051319">
    <property type="entry name" value="Oligoribo/pAp-PDE_c-di-AMP_PDE"/>
</dbReference>
<dbReference type="RefSeq" id="WP_003336963.1">
    <property type="nucleotide sequence ID" value="NZ_CP007806.1"/>
</dbReference>
<feature type="domain" description="DDH" evidence="1">
    <location>
        <begin position="21"/>
        <end position="162"/>
    </location>
</feature>
<dbReference type="KEGG" id="blr:BRLA_c032530"/>
<evidence type="ECO:0000313" key="4">
    <source>
        <dbReference type="Proteomes" id="UP000005850"/>
    </source>
</evidence>
<feature type="domain" description="DHHA1" evidence="2">
    <location>
        <begin position="240"/>
        <end position="326"/>
    </location>
</feature>
<accession>A0A075RDT4</accession>
<organism evidence="3 4">
    <name type="scientific">Brevibacillus laterosporus LMG 15441</name>
    <dbReference type="NCBI Taxonomy" id="1042163"/>
    <lineage>
        <taxon>Bacteria</taxon>
        <taxon>Bacillati</taxon>
        <taxon>Bacillota</taxon>
        <taxon>Bacilli</taxon>
        <taxon>Bacillales</taxon>
        <taxon>Paenibacillaceae</taxon>
        <taxon>Brevibacillus</taxon>
    </lineage>
</organism>
<dbReference type="Gene3D" id="3.90.1640.10">
    <property type="entry name" value="inorganic pyrophosphatase (n-terminal core)"/>
    <property type="match status" value="1"/>
</dbReference>
<dbReference type="PANTHER" id="PTHR47618:SF1">
    <property type="entry name" value="BIFUNCTIONAL OLIGORIBONUCLEASE AND PAP PHOSPHATASE NRNA"/>
    <property type="match status" value="1"/>
</dbReference>
<dbReference type="SUPFAM" id="SSF64182">
    <property type="entry name" value="DHH phosphoesterases"/>
    <property type="match status" value="1"/>
</dbReference>
<dbReference type="InterPro" id="IPR038763">
    <property type="entry name" value="DHH_sf"/>
</dbReference>
<dbReference type="Gene3D" id="3.10.310.30">
    <property type="match status" value="1"/>
</dbReference>
<dbReference type="InterPro" id="IPR001667">
    <property type="entry name" value="DDH_dom"/>
</dbReference>